<dbReference type="Proteomes" id="UP000789920">
    <property type="component" value="Unassembled WGS sequence"/>
</dbReference>
<keyword evidence="2" id="KW-1185">Reference proteome</keyword>
<feature type="non-terminal residue" evidence="1">
    <location>
        <position position="1"/>
    </location>
</feature>
<sequence length="99" mass="11023">SPTSITLSYDAHKGRVREFSIDPSGIWLVSGSDDKTIRMWKIMTGRCVKTWDMNEIVQSVVWCPNKNICAFAVAVSNKVMIISPPAVCDDEIANLTAQY</sequence>
<comment type="caution">
    <text evidence="1">The sequence shown here is derived from an EMBL/GenBank/DDBJ whole genome shotgun (WGS) entry which is preliminary data.</text>
</comment>
<dbReference type="EMBL" id="CAJVQC010166928">
    <property type="protein sequence ID" value="CAG8849697.1"/>
    <property type="molecule type" value="Genomic_DNA"/>
</dbReference>
<organism evidence="1 2">
    <name type="scientific">Racocetra persica</name>
    <dbReference type="NCBI Taxonomy" id="160502"/>
    <lineage>
        <taxon>Eukaryota</taxon>
        <taxon>Fungi</taxon>
        <taxon>Fungi incertae sedis</taxon>
        <taxon>Mucoromycota</taxon>
        <taxon>Glomeromycotina</taxon>
        <taxon>Glomeromycetes</taxon>
        <taxon>Diversisporales</taxon>
        <taxon>Gigasporaceae</taxon>
        <taxon>Racocetra</taxon>
    </lineage>
</organism>
<evidence type="ECO:0000313" key="1">
    <source>
        <dbReference type="EMBL" id="CAG8849697.1"/>
    </source>
</evidence>
<evidence type="ECO:0000313" key="2">
    <source>
        <dbReference type="Proteomes" id="UP000789920"/>
    </source>
</evidence>
<protein>
    <submittedName>
        <fullName evidence="1">160_t:CDS:1</fullName>
    </submittedName>
</protein>
<reference evidence="1" key="1">
    <citation type="submission" date="2021-06" db="EMBL/GenBank/DDBJ databases">
        <authorList>
            <person name="Kallberg Y."/>
            <person name="Tangrot J."/>
            <person name="Rosling A."/>
        </authorList>
    </citation>
    <scope>NUCLEOTIDE SEQUENCE</scope>
    <source>
        <strain evidence="1">MA461A</strain>
    </source>
</reference>
<feature type="non-terminal residue" evidence="1">
    <location>
        <position position="99"/>
    </location>
</feature>
<accession>A0ACA9SXL4</accession>
<proteinExistence type="predicted"/>
<gene>
    <name evidence="1" type="ORF">RPERSI_LOCUS35728</name>
</gene>
<name>A0ACA9SXL4_9GLOM</name>